<dbReference type="PANTHER" id="PTHR38480:SF1">
    <property type="entry name" value="SLR0254 PROTEIN"/>
    <property type="match status" value="1"/>
</dbReference>
<protein>
    <submittedName>
        <fullName evidence="7">RDD family protein</fullName>
    </submittedName>
</protein>
<dbReference type="PANTHER" id="PTHR38480">
    <property type="entry name" value="SLR0254 PROTEIN"/>
    <property type="match status" value="1"/>
</dbReference>
<dbReference type="EMBL" id="JAPRAT010000009">
    <property type="protein sequence ID" value="MCZ0702813.1"/>
    <property type="molecule type" value="Genomic_DNA"/>
</dbReference>
<comment type="subcellular location">
    <subcellularLocation>
        <location evidence="1">Membrane</location>
        <topology evidence="1">Multi-pass membrane protein</topology>
    </subcellularLocation>
</comment>
<dbReference type="InterPro" id="IPR010432">
    <property type="entry name" value="RDD"/>
</dbReference>
<dbReference type="RefSeq" id="WP_268779584.1">
    <property type="nucleotide sequence ID" value="NZ_JAPRAT010000009.1"/>
</dbReference>
<evidence type="ECO:0000256" key="2">
    <source>
        <dbReference type="ARBA" id="ARBA00022692"/>
    </source>
</evidence>
<reference evidence="7" key="1">
    <citation type="submission" date="2022-11" db="EMBL/GenBank/DDBJ databases">
        <title>WGS of Natronobacillus azotifigens 24KS-1, an anaerobic diazotrophic haloalkaliphile from soda-rich habitats.</title>
        <authorList>
            <person name="Sorokin D.Y."/>
            <person name="Merkel A.Y."/>
        </authorList>
    </citation>
    <scope>NUCLEOTIDE SEQUENCE</scope>
    <source>
        <strain evidence="7">24KS-1</strain>
    </source>
</reference>
<evidence type="ECO:0000313" key="8">
    <source>
        <dbReference type="Proteomes" id="UP001084197"/>
    </source>
</evidence>
<dbReference type="GO" id="GO:0016020">
    <property type="term" value="C:membrane"/>
    <property type="evidence" value="ECO:0007669"/>
    <property type="project" value="UniProtKB-SubCell"/>
</dbReference>
<sequence>MLEEQVDIKTPEYVSLKFSLAGLGSRAAAFVIDQLVIGLLNVILYFGLFFSLTSSIEFFATDNFLLLIAVVIILTFVIEWTYFIVQEFFWSGRTIGKRIIGIRTIQENGQRITLLASVIRNLVRIIDSLPTGYLIGIIMIFFHSQHKRLGDLAAGTIVVHESHFSKKKNKQTPIEKIIADRGWSKESTTFEEWQVQAINQQDWELLQKFCERYPDLPLHEKSHLTKKVAEIIFPKIGLPVHQYHTSEMEKTLFIYYLYSKEEWDFQL</sequence>
<dbReference type="Proteomes" id="UP001084197">
    <property type="component" value="Unassembled WGS sequence"/>
</dbReference>
<evidence type="ECO:0000256" key="4">
    <source>
        <dbReference type="ARBA" id="ARBA00023136"/>
    </source>
</evidence>
<dbReference type="Pfam" id="PF06271">
    <property type="entry name" value="RDD"/>
    <property type="match status" value="1"/>
</dbReference>
<dbReference type="AlphaFoldDB" id="A0A9J6RB99"/>
<evidence type="ECO:0000256" key="5">
    <source>
        <dbReference type="SAM" id="Phobius"/>
    </source>
</evidence>
<comment type="caution">
    <text evidence="7">The sequence shown here is derived from an EMBL/GenBank/DDBJ whole genome shotgun (WGS) entry which is preliminary data.</text>
</comment>
<name>A0A9J6RB99_9BACI</name>
<evidence type="ECO:0000313" key="7">
    <source>
        <dbReference type="EMBL" id="MCZ0702813.1"/>
    </source>
</evidence>
<evidence type="ECO:0000256" key="3">
    <source>
        <dbReference type="ARBA" id="ARBA00022989"/>
    </source>
</evidence>
<keyword evidence="2 5" id="KW-0812">Transmembrane</keyword>
<keyword evidence="4 5" id="KW-0472">Membrane</keyword>
<feature type="transmembrane region" description="Helical" evidence="5">
    <location>
        <begin position="64"/>
        <end position="85"/>
    </location>
</feature>
<proteinExistence type="predicted"/>
<evidence type="ECO:0000259" key="6">
    <source>
        <dbReference type="Pfam" id="PF06271"/>
    </source>
</evidence>
<feature type="domain" description="RDD" evidence="6">
    <location>
        <begin position="20"/>
        <end position="155"/>
    </location>
</feature>
<evidence type="ECO:0000256" key="1">
    <source>
        <dbReference type="ARBA" id="ARBA00004141"/>
    </source>
</evidence>
<organism evidence="7 8">
    <name type="scientific">Natronobacillus azotifigens</name>
    <dbReference type="NCBI Taxonomy" id="472978"/>
    <lineage>
        <taxon>Bacteria</taxon>
        <taxon>Bacillati</taxon>
        <taxon>Bacillota</taxon>
        <taxon>Bacilli</taxon>
        <taxon>Bacillales</taxon>
        <taxon>Bacillaceae</taxon>
        <taxon>Natronobacillus</taxon>
    </lineage>
</organism>
<keyword evidence="8" id="KW-1185">Reference proteome</keyword>
<keyword evidence="3 5" id="KW-1133">Transmembrane helix</keyword>
<accession>A0A9J6RB99</accession>
<feature type="transmembrane region" description="Helical" evidence="5">
    <location>
        <begin position="27"/>
        <end position="52"/>
    </location>
</feature>
<gene>
    <name evidence="7" type="ORF">OWO01_06280</name>
</gene>